<dbReference type="PANTHER" id="PTHR21503:SF36">
    <property type="entry name" value="F-BOX ASSOCIATED DOMAIN-CONTAINING PROTEIN"/>
    <property type="match status" value="1"/>
</dbReference>
<dbReference type="PANTHER" id="PTHR21503">
    <property type="entry name" value="F-BOX-CONTAINING HYPOTHETICAL PROTEIN C.ELEGANS"/>
    <property type="match status" value="1"/>
</dbReference>
<name>A0A6A5HE13_CAERE</name>
<dbReference type="CTD" id="78773903"/>
<dbReference type="KEGG" id="crq:GCK72_004491"/>
<dbReference type="EMBL" id="WUAV01000002">
    <property type="protein sequence ID" value="KAF1764542.1"/>
    <property type="molecule type" value="Genomic_DNA"/>
</dbReference>
<evidence type="ECO:0000259" key="1">
    <source>
        <dbReference type="Pfam" id="PF07735"/>
    </source>
</evidence>
<dbReference type="InterPro" id="IPR012885">
    <property type="entry name" value="F-box_Sdz-33"/>
</dbReference>
<dbReference type="AlphaFoldDB" id="A0A6A5HE13"/>
<reference evidence="2 3" key="1">
    <citation type="submission" date="2019-12" db="EMBL/GenBank/DDBJ databases">
        <title>Chromosome-level assembly of the Caenorhabditis remanei genome.</title>
        <authorList>
            <person name="Teterina A.A."/>
            <person name="Willis J.H."/>
            <person name="Phillips P.C."/>
        </authorList>
    </citation>
    <scope>NUCLEOTIDE SEQUENCE [LARGE SCALE GENOMIC DNA]</scope>
    <source>
        <strain evidence="2 3">PX506</strain>
        <tissue evidence="2">Whole organism</tissue>
    </source>
</reference>
<dbReference type="Pfam" id="PF07735">
    <property type="entry name" value="FBA_2"/>
    <property type="match status" value="1"/>
</dbReference>
<dbReference type="RefSeq" id="XP_053588902.1">
    <property type="nucleotide sequence ID" value="XM_053724708.1"/>
</dbReference>
<dbReference type="Proteomes" id="UP000483820">
    <property type="component" value="Chromosome II"/>
</dbReference>
<protein>
    <recommendedName>
        <fullName evidence="1">Sdz-33 F-box domain-containing protein</fullName>
    </recommendedName>
</protein>
<comment type="caution">
    <text evidence="2">The sequence shown here is derived from an EMBL/GenBank/DDBJ whole genome shotgun (WGS) entry which is preliminary data.</text>
</comment>
<feature type="domain" description="Sdz-33 F-box" evidence="1">
    <location>
        <begin position="202"/>
        <end position="250"/>
    </location>
</feature>
<evidence type="ECO:0000313" key="3">
    <source>
        <dbReference type="Proteomes" id="UP000483820"/>
    </source>
</evidence>
<gene>
    <name evidence="2" type="ORF">GCK72_004491</name>
</gene>
<sequence length="350" mass="41189">MPFLILSEQLEMPSLRCIKSISKQEKWNAIIREDDLFEIIKLAHTSEKIGALVKEAKLTATDIEVKFEADGDTVVIIRFMGRKFMFKLVKTEDRKEIGMIIKTHAPLTCNFLYFNFWNGLTGLTRYLMNLLNIPRLYSIRFNDVNRDIRSLIDLPDAFKATRFYIEKATVKPEELDFVNENFKSIQLMCFDAWPPEGYESFPLEYDNVALKSDFKWNFEHMANMKFKHLTMYNGEVSGKELNKLIKHWLSLDDEPSHLESIAIYNFHGQENLFEGLSVYPWDQHSRTKDYNHHSGFDIDCSQGFELLREDDTLATIGCGDHYCFFLVWNERIHKIPRMTPMYKVCADRIR</sequence>
<organism evidence="2 3">
    <name type="scientific">Caenorhabditis remanei</name>
    <name type="common">Caenorhabditis vulgaris</name>
    <dbReference type="NCBI Taxonomy" id="31234"/>
    <lineage>
        <taxon>Eukaryota</taxon>
        <taxon>Metazoa</taxon>
        <taxon>Ecdysozoa</taxon>
        <taxon>Nematoda</taxon>
        <taxon>Chromadorea</taxon>
        <taxon>Rhabditida</taxon>
        <taxon>Rhabditina</taxon>
        <taxon>Rhabditomorpha</taxon>
        <taxon>Rhabditoidea</taxon>
        <taxon>Rhabditidae</taxon>
        <taxon>Peloderinae</taxon>
        <taxon>Caenorhabditis</taxon>
    </lineage>
</organism>
<proteinExistence type="predicted"/>
<evidence type="ECO:0000313" key="2">
    <source>
        <dbReference type="EMBL" id="KAF1764542.1"/>
    </source>
</evidence>
<accession>A0A6A5HE13</accession>
<dbReference type="GeneID" id="78773903"/>